<name>A0AB39ZJ82_DROSZ</name>
<dbReference type="RefSeq" id="XP_016936756.3">
    <property type="nucleotide sequence ID" value="XM_017081267.4"/>
</dbReference>
<gene>
    <name evidence="4" type="primary">LOC108015036</name>
</gene>
<reference evidence="4" key="1">
    <citation type="submission" date="2025-08" db="UniProtKB">
        <authorList>
            <consortium name="RefSeq"/>
        </authorList>
    </citation>
    <scope>IDENTIFICATION</scope>
</reference>
<feature type="domain" description="DUF4729" evidence="2">
    <location>
        <begin position="668"/>
        <end position="863"/>
    </location>
</feature>
<accession>A0AB39ZJ82</accession>
<evidence type="ECO:0000256" key="1">
    <source>
        <dbReference type="SAM" id="MobiDB-lite"/>
    </source>
</evidence>
<feature type="region of interest" description="Disordered" evidence="1">
    <location>
        <begin position="157"/>
        <end position="203"/>
    </location>
</feature>
<feature type="compositionally biased region" description="Acidic residues" evidence="1">
    <location>
        <begin position="526"/>
        <end position="536"/>
    </location>
</feature>
<dbReference type="GeneID" id="108015036"/>
<evidence type="ECO:0000313" key="3">
    <source>
        <dbReference type="Proteomes" id="UP001652628"/>
    </source>
</evidence>
<evidence type="ECO:0000259" key="2">
    <source>
        <dbReference type="Pfam" id="PF15866"/>
    </source>
</evidence>
<feature type="region of interest" description="Disordered" evidence="1">
    <location>
        <begin position="300"/>
        <end position="333"/>
    </location>
</feature>
<feature type="compositionally biased region" description="Low complexity" evidence="1">
    <location>
        <begin position="312"/>
        <end position="326"/>
    </location>
</feature>
<feature type="compositionally biased region" description="Basic and acidic residues" evidence="1">
    <location>
        <begin position="184"/>
        <end position="201"/>
    </location>
</feature>
<dbReference type="Pfam" id="PF15866">
    <property type="entry name" value="DUF4729"/>
    <property type="match status" value="1"/>
</dbReference>
<evidence type="ECO:0000313" key="4">
    <source>
        <dbReference type="RefSeq" id="XP_016936756.3"/>
    </source>
</evidence>
<proteinExistence type="predicted"/>
<dbReference type="Proteomes" id="UP001652628">
    <property type="component" value="Chromosome X"/>
</dbReference>
<sequence>MGKKFCYLELRTANQAEPRVENRRSYRQGSRNCPLEKDQDAREEKDEGDEPIARPPQIKGVLDNMANGYLRLVHQIQAHLSPPPPVLIQVEEKREVGGEIPKSPVIEDEISQSSEDCTQPRIGFVDLFRRSLQFECLGIPLTPLELFSMEGQKTKEPKGRILGGFRTGTEERKPSTTLQGGSCKGKEWDSKEKPSLKHDCPPTETRNYLFSELNPTPKAMENIQNECDHSESGEEEEAFLNDESYNQISTIELAKYAPKFRSRFLGNSPHANLTKESPKRSSSQNLAHFPVSYSALTSSGLPPKTSVAHLPSQDSVQLSDQSQNSNPIKTRRCSKFPVQSSSKILGKTNQVPKKRQPRCGFQGGNKKSSIPENYKISNCSETPKNKCEMDFGDSNEPSCSLKCFLPKKKAINAKVNVSKMCLNSRWVPCGPEGKHHRPDPCHSCPIHGTSRSKGVSLETLLAPRSLKDCHSSGSEAFQNDNNLIGFKGRKTPDPVKSSSLEVFDKRLKALLKSEPTKSCLKKPADPVDDPNPDPDGTEQLAPLHSNDTFTEVWINTELGRGHLDHQKQCLGGLYGQADKLKYQPLDRLYAGCAGLPLFKKSDETLARTQYFVTEFDKQSRAERMQDIKLRMGQLRWLQATSDREYRRHFEDHKMAFKPVLSNSVKYVCPSNNCECPTVMNATLLGHFLSQHLDESGIELREIFEDQRVLMVFSPKDFDLGQNTCVSVIAYGGVRGKPCTLPAARFMPTRNKELPEPYQHFDNHLPLFVMICRNRLSSLEGRGRRVRFEGLDDEDVLALWMVSMDLPRPVHVVMTVINRRLDITRSSIMKVRGLHKSHNCLDFMPHSQQYMRLNDHDLRVLTNDHTEPVYMEIAVKEYGGIFPCHLAH</sequence>
<feature type="region of interest" description="Disordered" evidence="1">
    <location>
        <begin position="518"/>
        <end position="542"/>
    </location>
</feature>
<organism evidence="3 4">
    <name type="scientific">Drosophila suzukii</name>
    <name type="common">Spotted-wing drosophila fruit fly</name>
    <dbReference type="NCBI Taxonomy" id="28584"/>
    <lineage>
        <taxon>Eukaryota</taxon>
        <taxon>Metazoa</taxon>
        <taxon>Ecdysozoa</taxon>
        <taxon>Arthropoda</taxon>
        <taxon>Hexapoda</taxon>
        <taxon>Insecta</taxon>
        <taxon>Pterygota</taxon>
        <taxon>Neoptera</taxon>
        <taxon>Endopterygota</taxon>
        <taxon>Diptera</taxon>
        <taxon>Brachycera</taxon>
        <taxon>Muscomorpha</taxon>
        <taxon>Ephydroidea</taxon>
        <taxon>Drosophilidae</taxon>
        <taxon>Drosophila</taxon>
        <taxon>Sophophora</taxon>
    </lineage>
</organism>
<dbReference type="AlphaFoldDB" id="A0AB39ZJ82"/>
<feature type="region of interest" description="Disordered" evidence="1">
    <location>
        <begin position="17"/>
        <end position="57"/>
    </location>
</feature>
<keyword evidence="3" id="KW-1185">Reference proteome</keyword>
<dbReference type="InterPro" id="IPR031732">
    <property type="entry name" value="DUF4729"/>
</dbReference>
<feature type="compositionally biased region" description="Basic and acidic residues" evidence="1">
    <location>
        <begin position="34"/>
        <end position="45"/>
    </location>
</feature>
<protein>
    <recommendedName>
        <fullName evidence="2">DUF4729 domain-containing protein</fullName>
    </recommendedName>
</protein>